<comment type="pathway">
    <text evidence="2">Amino-acid biosynthesis; L-serine biosynthesis; L-serine from 3-phospho-D-glycerate: step 3/3.</text>
</comment>
<evidence type="ECO:0000256" key="1">
    <source>
        <dbReference type="ARBA" id="ARBA00001946"/>
    </source>
</evidence>
<dbReference type="NCBIfam" id="NF010109">
    <property type="entry name" value="PRK13582.1"/>
    <property type="match status" value="1"/>
</dbReference>
<gene>
    <name evidence="9" type="ORF">UFOPK1722_00778</name>
</gene>
<dbReference type="Gene3D" id="3.90.1470.10">
    <property type="entry name" value="thrh gene product, domain 2"/>
    <property type="match status" value="1"/>
</dbReference>
<dbReference type="NCBIfam" id="TIGR02137">
    <property type="entry name" value="HSK-PSP"/>
    <property type="match status" value="1"/>
</dbReference>
<dbReference type="GO" id="GO:0006564">
    <property type="term" value="P:L-serine biosynthetic process"/>
    <property type="evidence" value="ECO:0007669"/>
    <property type="project" value="UniProtKB-KW"/>
</dbReference>
<dbReference type="GO" id="GO:0000287">
    <property type="term" value="F:magnesium ion binding"/>
    <property type="evidence" value="ECO:0007669"/>
    <property type="project" value="TreeGrafter"/>
</dbReference>
<keyword evidence="4" id="KW-0028">Amino-acid biosynthesis</keyword>
<evidence type="ECO:0000313" key="9">
    <source>
        <dbReference type="EMBL" id="CAB4577606.1"/>
    </source>
</evidence>
<dbReference type="AlphaFoldDB" id="A0A6J6ENZ7"/>
<dbReference type="EC" id="3.1.3.3" evidence="3"/>
<dbReference type="EMBL" id="CAEZTS010000054">
    <property type="protein sequence ID" value="CAB4577606.1"/>
    <property type="molecule type" value="Genomic_DNA"/>
</dbReference>
<dbReference type="InterPro" id="IPR011863">
    <property type="entry name" value="HSK-PSP"/>
</dbReference>
<evidence type="ECO:0000256" key="2">
    <source>
        <dbReference type="ARBA" id="ARBA00005135"/>
    </source>
</evidence>
<dbReference type="PANTHER" id="PTHR43344:SF2">
    <property type="entry name" value="PHOSPHOSERINE PHOSPHATASE"/>
    <property type="match status" value="1"/>
</dbReference>
<proteinExistence type="predicted"/>
<evidence type="ECO:0000256" key="6">
    <source>
        <dbReference type="ARBA" id="ARBA00022801"/>
    </source>
</evidence>
<keyword evidence="8" id="KW-0718">Serine biosynthesis</keyword>
<evidence type="ECO:0000256" key="4">
    <source>
        <dbReference type="ARBA" id="ARBA00022605"/>
    </source>
</evidence>
<dbReference type="Gene3D" id="3.40.50.1000">
    <property type="entry name" value="HAD superfamily/HAD-like"/>
    <property type="match status" value="1"/>
</dbReference>
<keyword evidence="7" id="KW-0460">Magnesium</keyword>
<keyword evidence="6" id="KW-0378">Hydrolase</keyword>
<dbReference type="Pfam" id="PF00702">
    <property type="entry name" value="Hydrolase"/>
    <property type="match status" value="1"/>
</dbReference>
<dbReference type="SUPFAM" id="SSF56784">
    <property type="entry name" value="HAD-like"/>
    <property type="match status" value="1"/>
</dbReference>
<dbReference type="GO" id="GO:0036424">
    <property type="term" value="F:L-phosphoserine phosphatase activity"/>
    <property type="evidence" value="ECO:0007669"/>
    <property type="project" value="TreeGrafter"/>
</dbReference>
<dbReference type="InterPro" id="IPR050582">
    <property type="entry name" value="HAD-like_SerB"/>
</dbReference>
<name>A0A6J6ENZ7_9ZZZZ</name>
<dbReference type="GO" id="GO:0005737">
    <property type="term" value="C:cytoplasm"/>
    <property type="evidence" value="ECO:0007669"/>
    <property type="project" value="TreeGrafter"/>
</dbReference>
<protein>
    <recommendedName>
        <fullName evidence="3">phosphoserine phosphatase</fullName>
        <ecNumber evidence="3">3.1.3.3</ecNumber>
    </recommendedName>
</protein>
<reference evidence="9" key="1">
    <citation type="submission" date="2020-05" db="EMBL/GenBank/DDBJ databases">
        <authorList>
            <person name="Chiriac C."/>
            <person name="Salcher M."/>
            <person name="Ghai R."/>
            <person name="Kavagutti S V."/>
        </authorList>
    </citation>
    <scope>NUCLEOTIDE SEQUENCE</scope>
</reference>
<evidence type="ECO:0000256" key="8">
    <source>
        <dbReference type="ARBA" id="ARBA00023299"/>
    </source>
</evidence>
<evidence type="ECO:0000256" key="3">
    <source>
        <dbReference type="ARBA" id="ARBA00012640"/>
    </source>
</evidence>
<dbReference type="InterPro" id="IPR023214">
    <property type="entry name" value="HAD_sf"/>
</dbReference>
<evidence type="ECO:0000256" key="7">
    <source>
        <dbReference type="ARBA" id="ARBA00022842"/>
    </source>
</evidence>
<comment type="cofactor">
    <cofactor evidence="1">
        <name>Mg(2+)</name>
        <dbReference type="ChEBI" id="CHEBI:18420"/>
    </cofactor>
</comment>
<evidence type="ECO:0000256" key="5">
    <source>
        <dbReference type="ARBA" id="ARBA00022723"/>
    </source>
</evidence>
<dbReference type="InterPro" id="IPR036412">
    <property type="entry name" value="HAD-like_sf"/>
</dbReference>
<dbReference type="PANTHER" id="PTHR43344">
    <property type="entry name" value="PHOSPHOSERINE PHOSPHATASE"/>
    <property type="match status" value="1"/>
</dbReference>
<organism evidence="9">
    <name type="scientific">freshwater metagenome</name>
    <dbReference type="NCBI Taxonomy" id="449393"/>
    <lineage>
        <taxon>unclassified sequences</taxon>
        <taxon>metagenomes</taxon>
        <taxon>ecological metagenomes</taxon>
    </lineage>
</organism>
<keyword evidence="5" id="KW-0479">Metal-binding</keyword>
<accession>A0A6J6ENZ7</accession>
<sequence>MSIANGPSQNLVCLDLEGVLVPEIWVAVAERTGLAELRRTTRDEPDYDKLMRYRIDILDREGLTMSLIEDVIDGLDPLPGAVKFVADLRSQTQLVILSDTFEQFARPLMRKLGLPTIFCHRLIVSDDRIVDFELRQENQKQKAVEAFRSLNLRVVAAGDSYNDTTMLGAAHAGFLFHAPNNVIAEFPQFPALDSYEDLFRSLMDALKSN</sequence>